<dbReference type="AlphaFoldDB" id="A0A926E7D3"/>
<gene>
    <name evidence="1" type="ORF">H8710_10695</name>
</gene>
<evidence type="ECO:0000313" key="2">
    <source>
        <dbReference type="Proteomes" id="UP000610760"/>
    </source>
</evidence>
<reference evidence="1" key="1">
    <citation type="submission" date="2020-08" db="EMBL/GenBank/DDBJ databases">
        <title>Genome public.</title>
        <authorList>
            <person name="Liu C."/>
            <person name="Sun Q."/>
        </authorList>
    </citation>
    <scope>NUCLEOTIDE SEQUENCE</scope>
    <source>
        <strain evidence="1">NSJ-33</strain>
    </source>
</reference>
<sequence>MVKIILLGQHHNRYLERFFIENLSEHYCLTAFSEDGIFSIGQGKNLMLFSLSALSYCRADHCISVLTPHTKLPEPLPAGTIVIAASDDERQLKSLAKAQIPVITCGLSSKDTFTFSSKEEESAVVALMRSVKSVYGHTIEPMEVPITFPPKTDDFTLLSYMASLILTETISAQKQ</sequence>
<keyword evidence="2" id="KW-1185">Reference proteome</keyword>
<comment type="caution">
    <text evidence="1">The sequence shown here is derived from an EMBL/GenBank/DDBJ whole genome shotgun (WGS) entry which is preliminary data.</text>
</comment>
<dbReference type="Proteomes" id="UP000610760">
    <property type="component" value="Unassembled WGS sequence"/>
</dbReference>
<protein>
    <submittedName>
        <fullName evidence="1">Uncharacterized protein</fullName>
    </submittedName>
</protein>
<name>A0A926E7D3_9FIRM</name>
<organism evidence="1 2">
    <name type="scientific">Fumia xinanensis</name>
    <dbReference type="NCBI Taxonomy" id="2763659"/>
    <lineage>
        <taxon>Bacteria</taxon>
        <taxon>Bacillati</taxon>
        <taxon>Bacillota</taxon>
        <taxon>Clostridia</taxon>
        <taxon>Eubacteriales</taxon>
        <taxon>Oscillospiraceae</taxon>
        <taxon>Fumia</taxon>
    </lineage>
</organism>
<evidence type="ECO:0000313" key="1">
    <source>
        <dbReference type="EMBL" id="MBC8560531.1"/>
    </source>
</evidence>
<accession>A0A926E7D3</accession>
<proteinExistence type="predicted"/>
<dbReference type="EMBL" id="JACRSV010000003">
    <property type="protein sequence ID" value="MBC8560531.1"/>
    <property type="molecule type" value="Genomic_DNA"/>
</dbReference>
<dbReference type="RefSeq" id="WP_249295525.1">
    <property type="nucleotide sequence ID" value="NZ_JACRSV010000003.1"/>
</dbReference>